<dbReference type="RefSeq" id="WP_207419743.1">
    <property type="nucleotide sequence ID" value="NZ_CP061177.1"/>
</dbReference>
<dbReference type="PROSITE" id="PS50949">
    <property type="entry name" value="HTH_GNTR"/>
    <property type="match status" value="1"/>
</dbReference>
<dbReference type="InterPro" id="IPR036390">
    <property type="entry name" value="WH_DNA-bd_sf"/>
</dbReference>
<dbReference type="InterPro" id="IPR036388">
    <property type="entry name" value="WH-like_DNA-bd_sf"/>
</dbReference>
<evidence type="ECO:0000313" key="6">
    <source>
        <dbReference type="Proteomes" id="UP001518989"/>
    </source>
</evidence>
<dbReference type="SMART" id="SM00895">
    <property type="entry name" value="FCD"/>
    <property type="match status" value="1"/>
</dbReference>
<evidence type="ECO:0000256" key="2">
    <source>
        <dbReference type="ARBA" id="ARBA00023125"/>
    </source>
</evidence>
<dbReference type="SUPFAM" id="SSF46785">
    <property type="entry name" value="Winged helix' DNA-binding domain"/>
    <property type="match status" value="1"/>
</dbReference>
<accession>A0ABS3KVP6</accession>
<organism evidence="5 6">
    <name type="scientific">Roseomonas haemaphysalidis</name>
    <dbReference type="NCBI Taxonomy" id="2768162"/>
    <lineage>
        <taxon>Bacteria</taxon>
        <taxon>Pseudomonadati</taxon>
        <taxon>Pseudomonadota</taxon>
        <taxon>Alphaproteobacteria</taxon>
        <taxon>Acetobacterales</taxon>
        <taxon>Roseomonadaceae</taxon>
        <taxon>Roseomonas</taxon>
    </lineage>
</organism>
<dbReference type="Proteomes" id="UP001518989">
    <property type="component" value="Unassembled WGS sequence"/>
</dbReference>
<evidence type="ECO:0000259" key="4">
    <source>
        <dbReference type="PROSITE" id="PS50949"/>
    </source>
</evidence>
<dbReference type="Pfam" id="PF00392">
    <property type="entry name" value="GntR"/>
    <property type="match status" value="1"/>
</dbReference>
<feature type="domain" description="HTH gntR-type" evidence="4">
    <location>
        <begin position="18"/>
        <end position="85"/>
    </location>
</feature>
<keyword evidence="6" id="KW-1185">Reference proteome</keyword>
<dbReference type="Gene3D" id="1.20.120.530">
    <property type="entry name" value="GntR ligand-binding domain-like"/>
    <property type="match status" value="1"/>
</dbReference>
<dbReference type="Pfam" id="PF07729">
    <property type="entry name" value="FCD"/>
    <property type="match status" value="1"/>
</dbReference>
<sequence length="243" mass="25736">MTPLQDILAPLDAGEQNGPVGLAIALLLREHIITNRLSPGQALPESEVASLLGVSRQPVREALIRLSEGGLVRILPQRGTLVTRISRQAVEGGRFVRDAVERAVVREAAKRAPPGATDAMHRLIDAQQAALVAEDHAGFLRLDDALHAAFAAAMGRPGAWAALGDVKLQMDRVRYLSIPDATPAALLVAQHRAIVDAIAAGDADGAEAAMRTHLSEVLSALPKLTERFPDHFEKAAPCSPPPA</sequence>
<protein>
    <submittedName>
        <fullName evidence="5">GntR family transcriptional regulator</fullName>
    </submittedName>
</protein>
<keyword evidence="3" id="KW-0804">Transcription</keyword>
<dbReference type="InterPro" id="IPR011711">
    <property type="entry name" value="GntR_C"/>
</dbReference>
<dbReference type="PRINTS" id="PR00035">
    <property type="entry name" value="HTHGNTR"/>
</dbReference>
<dbReference type="SUPFAM" id="SSF48008">
    <property type="entry name" value="GntR ligand-binding domain-like"/>
    <property type="match status" value="1"/>
</dbReference>
<dbReference type="PANTHER" id="PTHR43537:SF6">
    <property type="entry name" value="HTH-TYPE TRANSCRIPTIONAL REPRESSOR RSPR"/>
    <property type="match status" value="1"/>
</dbReference>
<dbReference type="Gene3D" id="1.10.10.10">
    <property type="entry name" value="Winged helix-like DNA-binding domain superfamily/Winged helix DNA-binding domain"/>
    <property type="match status" value="1"/>
</dbReference>
<evidence type="ECO:0000256" key="3">
    <source>
        <dbReference type="ARBA" id="ARBA00023163"/>
    </source>
</evidence>
<dbReference type="InterPro" id="IPR000524">
    <property type="entry name" value="Tscrpt_reg_HTH_GntR"/>
</dbReference>
<evidence type="ECO:0000256" key="1">
    <source>
        <dbReference type="ARBA" id="ARBA00023015"/>
    </source>
</evidence>
<gene>
    <name evidence="5" type="ORF">IAI61_21235</name>
</gene>
<dbReference type="InterPro" id="IPR008920">
    <property type="entry name" value="TF_FadR/GntR_C"/>
</dbReference>
<comment type="caution">
    <text evidence="5">The sequence shown here is derived from an EMBL/GenBank/DDBJ whole genome shotgun (WGS) entry which is preliminary data.</text>
</comment>
<dbReference type="PANTHER" id="PTHR43537">
    <property type="entry name" value="TRANSCRIPTIONAL REGULATOR, GNTR FAMILY"/>
    <property type="match status" value="1"/>
</dbReference>
<dbReference type="SMART" id="SM00345">
    <property type="entry name" value="HTH_GNTR"/>
    <property type="match status" value="1"/>
</dbReference>
<dbReference type="EMBL" id="JACTNG010000016">
    <property type="protein sequence ID" value="MBO1081567.1"/>
    <property type="molecule type" value="Genomic_DNA"/>
</dbReference>
<dbReference type="CDD" id="cd07377">
    <property type="entry name" value="WHTH_GntR"/>
    <property type="match status" value="1"/>
</dbReference>
<proteinExistence type="predicted"/>
<keyword evidence="2" id="KW-0238">DNA-binding</keyword>
<keyword evidence="1" id="KW-0805">Transcription regulation</keyword>
<evidence type="ECO:0000313" key="5">
    <source>
        <dbReference type="EMBL" id="MBO1081567.1"/>
    </source>
</evidence>
<name>A0ABS3KVP6_9PROT</name>
<reference evidence="5 6" key="1">
    <citation type="submission" date="2020-09" db="EMBL/GenBank/DDBJ databases">
        <title>Roseomonas.</title>
        <authorList>
            <person name="Zhu W."/>
        </authorList>
    </citation>
    <scope>NUCLEOTIDE SEQUENCE [LARGE SCALE GENOMIC DNA]</scope>
    <source>
        <strain evidence="5 6">573</strain>
    </source>
</reference>